<dbReference type="HOGENOM" id="CLU_534476_0_0_1"/>
<dbReference type="Proteomes" id="UP000008281">
    <property type="component" value="Unassembled WGS sequence"/>
</dbReference>
<keyword evidence="1" id="KW-0812">Transmembrane</keyword>
<reference evidence="3" key="1">
    <citation type="submission" date="2007-07" db="EMBL/GenBank/DDBJ databases">
        <title>PCAP assembly of the Caenorhabditis remanei genome.</title>
        <authorList>
            <consortium name="The Caenorhabditis remanei Sequencing Consortium"/>
            <person name="Wilson R.K."/>
        </authorList>
    </citation>
    <scope>NUCLEOTIDE SEQUENCE [LARGE SCALE GENOMIC DNA]</scope>
    <source>
        <strain evidence="3">PB4641</strain>
    </source>
</reference>
<protein>
    <recommendedName>
        <fullName evidence="2">Protein kinase domain-containing protein</fullName>
    </recommendedName>
</protein>
<accession>E3MDW1</accession>
<evidence type="ECO:0000313" key="4">
    <source>
        <dbReference type="Proteomes" id="UP000008281"/>
    </source>
</evidence>
<dbReference type="InterPro" id="IPR011009">
    <property type="entry name" value="Kinase-like_dom_sf"/>
</dbReference>
<dbReference type="Pfam" id="PF00069">
    <property type="entry name" value="Pkinase"/>
    <property type="match status" value="1"/>
</dbReference>
<dbReference type="InterPro" id="IPR000719">
    <property type="entry name" value="Prot_kinase_dom"/>
</dbReference>
<dbReference type="STRING" id="31234.E3MDW1"/>
<gene>
    <name evidence="3" type="ORF">CRE_22478</name>
</gene>
<dbReference type="PROSITE" id="PS50011">
    <property type="entry name" value="PROTEIN_KINASE_DOM"/>
    <property type="match status" value="1"/>
</dbReference>
<feature type="transmembrane region" description="Helical" evidence="1">
    <location>
        <begin position="21"/>
        <end position="43"/>
    </location>
</feature>
<sequence length="510" mass="59611">MTNFPKDCEQKTRVRNMESSLIFFLGVEVMFAALEFFFMSPVVLHNYKIIKIFFIIWIPNLVIASFFFLAVKPGIFAMYRAGFRVSFHIYLENSFFYFQMIHFTAIANIYYWYRLMPVSVCTIGLYVAEFICLVDGVSNEKMTYPGQWILTIVHKLRKSPQETAIEMISLHSSTNDNFLSEVNEKPFARELDTFLHYSSDKDSISPYSSLEPLEFSFRMDIVFAPGALANGRFRVLDMLHSRESQLYNVKDTQQGDVECILKLYKRDIFDDAYYNEITFLKACKGKRGFPYLFSEFPFTHGDIECDCIVISDVGDTLLSQLKMRSWRFTMANTVRIGYRCLELLEKMHAMGYVHMDVHQQNIMVEHDYDGELKLNLIDFEFTSKIHPPPSCYNFLAWHSSLNVATHGDYTPIDDLVSMVLILFSTQRIDPFGRNKEEFIQKKEEFHADPMRPFPNAESQWLGRLYIEIERQRTDGYDKSKILEILNAAVPGIDPRSPIDFGYQRGTYWIQ</sequence>
<evidence type="ECO:0000256" key="1">
    <source>
        <dbReference type="SAM" id="Phobius"/>
    </source>
</evidence>
<dbReference type="InterPro" id="IPR050235">
    <property type="entry name" value="CK1_Ser-Thr_kinase"/>
</dbReference>
<keyword evidence="1" id="KW-1133">Transmembrane helix</keyword>
<dbReference type="OrthoDB" id="5786934at2759"/>
<feature type="transmembrane region" description="Helical" evidence="1">
    <location>
        <begin position="94"/>
        <end position="113"/>
    </location>
</feature>
<dbReference type="Gene3D" id="1.10.510.10">
    <property type="entry name" value="Transferase(Phosphotransferase) domain 1"/>
    <property type="match status" value="1"/>
</dbReference>
<feature type="domain" description="Protein kinase" evidence="2">
    <location>
        <begin position="222"/>
        <end position="510"/>
    </location>
</feature>
<dbReference type="InParanoid" id="E3MDW1"/>
<dbReference type="PANTHER" id="PTHR11909">
    <property type="entry name" value="CASEIN KINASE-RELATED"/>
    <property type="match status" value="1"/>
</dbReference>
<organism evidence="4">
    <name type="scientific">Caenorhabditis remanei</name>
    <name type="common">Caenorhabditis vulgaris</name>
    <dbReference type="NCBI Taxonomy" id="31234"/>
    <lineage>
        <taxon>Eukaryota</taxon>
        <taxon>Metazoa</taxon>
        <taxon>Ecdysozoa</taxon>
        <taxon>Nematoda</taxon>
        <taxon>Chromadorea</taxon>
        <taxon>Rhabditida</taxon>
        <taxon>Rhabditina</taxon>
        <taxon>Rhabditomorpha</taxon>
        <taxon>Rhabditoidea</taxon>
        <taxon>Rhabditidae</taxon>
        <taxon>Peloderinae</taxon>
        <taxon>Caenorhabditis</taxon>
    </lineage>
</organism>
<dbReference type="SUPFAM" id="SSF56112">
    <property type="entry name" value="Protein kinase-like (PK-like)"/>
    <property type="match status" value="1"/>
</dbReference>
<evidence type="ECO:0000313" key="3">
    <source>
        <dbReference type="EMBL" id="EFO99487.1"/>
    </source>
</evidence>
<keyword evidence="4" id="KW-1185">Reference proteome</keyword>
<feature type="transmembrane region" description="Helical" evidence="1">
    <location>
        <begin position="49"/>
        <end position="71"/>
    </location>
</feature>
<dbReference type="eggNOG" id="KOG1164">
    <property type="taxonomic scope" value="Eukaryota"/>
</dbReference>
<dbReference type="GO" id="GO:0004672">
    <property type="term" value="F:protein kinase activity"/>
    <property type="evidence" value="ECO:0007669"/>
    <property type="project" value="InterPro"/>
</dbReference>
<evidence type="ECO:0000259" key="2">
    <source>
        <dbReference type="PROSITE" id="PS50011"/>
    </source>
</evidence>
<keyword evidence="1" id="KW-0472">Membrane</keyword>
<dbReference type="GO" id="GO:0005524">
    <property type="term" value="F:ATP binding"/>
    <property type="evidence" value="ECO:0007669"/>
    <property type="project" value="InterPro"/>
</dbReference>
<proteinExistence type="predicted"/>
<dbReference type="EMBL" id="DS268438">
    <property type="protein sequence ID" value="EFO99487.1"/>
    <property type="molecule type" value="Genomic_DNA"/>
</dbReference>
<dbReference type="AlphaFoldDB" id="E3MDW1"/>
<name>E3MDW1_CAERE</name>